<feature type="domain" description="Serine aminopeptidase S33" evidence="2">
    <location>
        <begin position="47"/>
        <end position="161"/>
    </location>
</feature>
<dbReference type="EMBL" id="CP020330">
    <property type="protein sequence ID" value="AQZ51226.1"/>
    <property type="molecule type" value="Genomic_DNA"/>
</dbReference>
<dbReference type="eggNOG" id="COG4757">
    <property type="taxonomic scope" value="Bacteria"/>
</dbReference>
<accession>A0A1U9Z0K2</accession>
<organism evidence="3 4">
    <name type="scientific">Martelella mediterranea DSM 17316</name>
    <dbReference type="NCBI Taxonomy" id="1122214"/>
    <lineage>
        <taxon>Bacteria</taxon>
        <taxon>Pseudomonadati</taxon>
        <taxon>Pseudomonadota</taxon>
        <taxon>Alphaproteobacteria</taxon>
        <taxon>Hyphomicrobiales</taxon>
        <taxon>Aurantimonadaceae</taxon>
        <taxon>Martelella</taxon>
    </lineage>
</organism>
<keyword evidence="3" id="KW-0378">Hydrolase</keyword>
<feature type="region of interest" description="Disordered" evidence="1">
    <location>
        <begin position="1"/>
        <end position="20"/>
    </location>
</feature>
<feature type="compositionally biased region" description="Basic and acidic residues" evidence="1">
    <location>
        <begin position="324"/>
        <end position="336"/>
    </location>
</feature>
<protein>
    <submittedName>
        <fullName evidence="3">Putative hydrolase of the alpha/beta-hydrolase fold protein</fullName>
    </submittedName>
</protein>
<proteinExistence type="predicted"/>
<evidence type="ECO:0000259" key="2">
    <source>
        <dbReference type="Pfam" id="PF12146"/>
    </source>
</evidence>
<keyword evidence="4" id="KW-1185">Reference proteome</keyword>
<dbReference type="KEGG" id="mmed:Mame_01884"/>
<reference evidence="3 4" key="1">
    <citation type="submission" date="2017-03" db="EMBL/GenBank/DDBJ databases">
        <title>Foreign affairs: Plasmid Transfer between Roseobacters and Rhizobia.</title>
        <authorList>
            <person name="Bartling P."/>
            <person name="Bunk B."/>
            <person name="Overmann J."/>
            <person name="Brinkmann H."/>
            <person name="Petersen J."/>
        </authorList>
    </citation>
    <scope>NUCLEOTIDE SEQUENCE [LARGE SCALE GENOMIC DNA]</scope>
    <source>
        <strain evidence="3 4">MACL11</strain>
    </source>
</reference>
<dbReference type="RefSeq" id="WP_018062910.1">
    <property type="nucleotide sequence ID" value="NZ_AQWH01000001.1"/>
</dbReference>
<dbReference type="InterPro" id="IPR029058">
    <property type="entry name" value="AB_hydrolase_fold"/>
</dbReference>
<dbReference type="STRING" id="1122214.Mame_01884"/>
<dbReference type="InterPro" id="IPR022742">
    <property type="entry name" value="Hydrolase_4"/>
</dbReference>
<dbReference type="Proteomes" id="UP000191135">
    <property type="component" value="Chromosome"/>
</dbReference>
<evidence type="ECO:0000313" key="3">
    <source>
        <dbReference type="EMBL" id="AQZ51226.1"/>
    </source>
</evidence>
<evidence type="ECO:0000256" key="1">
    <source>
        <dbReference type="SAM" id="MobiDB-lite"/>
    </source>
</evidence>
<name>A0A1U9Z0K2_9HYPH</name>
<evidence type="ECO:0000313" key="4">
    <source>
        <dbReference type="Proteomes" id="UP000191135"/>
    </source>
</evidence>
<dbReference type="Gene3D" id="3.40.50.1820">
    <property type="entry name" value="alpha/beta hydrolase"/>
    <property type="match status" value="1"/>
</dbReference>
<dbReference type="InterPro" id="IPR017208">
    <property type="entry name" value="UCP037442_abhydr"/>
</dbReference>
<sequence length="336" mass="38082">MDEQADIQSTERHAGEARSGAPLRLQAPDGMWLGGFIWSHGVAERPVVVISAATSVRCRYYARFADYLYGHGFNVITYDYRGIGESRPKSLRGFDADWVDWGELDLEGALCHARAEFPGQPIQVVAHSIGGFAIGLAPSNHRIGRILTVGSQFAHWRDYAARHRLRMFAKWHIVMPMLTGLFGYFPAKRLGWMEDTPAGVVRDWSRMRARFEQTVRQDRIIDDQRQAEKLRQRFAGVTAPILAIGLDDDPHGTPAAIDRLLAYFTASHRRHWRLHPDDIGVETIGHFAFFHDRFKDSLWPIALSWLQTGEIPAGAPGRLLAETRPSEKDDTERTDR</sequence>
<dbReference type="OrthoDB" id="9785076at2"/>
<feature type="region of interest" description="Disordered" evidence="1">
    <location>
        <begin position="316"/>
        <end position="336"/>
    </location>
</feature>
<dbReference type="SUPFAM" id="SSF53474">
    <property type="entry name" value="alpha/beta-Hydrolases"/>
    <property type="match status" value="1"/>
</dbReference>
<gene>
    <name evidence="3" type="ORF">Mame_01884</name>
</gene>
<dbReference type="Pfam" id="PF12146">
    <property type="entry name" value="Hydrolase_4"/>
    <property type="match status" value="1"/>
</dbReference>
<dbReference type="GO" id="GO:0016787">
    <property type="term" value="F:hydrolase activity"/>
    <property type="evidence" value="ECO:0007669"/>
    <property type="project" value="UniProtKB-KW"/>
</dbReference>
<dbReference type="PIRSF" id="PIRSF037442">
    <property type="entry name" value="UCP037442_abhydr"/>
    <property type="match status" value="1"/>
</dbReference>
<dbReference type="AlphaFoldDB" id="A0A1U9Z0K2"/>